<feature type="domain" description="Helicase ATP-binding" evidence="8">
    <location>
        <begin position="91"/>
        <end position="267"/>
    </location>
</feature>
<keyword evidence="2 6" id="KW-0378">Hydrolase</keyword>
<feature type="domain" description="Helicase C-terminal" evidence="9">
    <location>
        <begin position="402"/>
        <end position="544"/>
    </location>
</feature>
<feature type="compositionally biased region" description="Basic and acidic residues" evidence="7">
    <location>
        <begin position="574"/>
        <end position="592"/>
    </location>
</feature>
<dbReference type="Pfam" id="PF00271">
    <property type="entry name" value="Helicase_C"/>
    <property type="match status" value="1"/>
</dbReference>
<feature type="region of interest" description="Disordered" evidence="7">
    <location>
        <begin position="1"/>
        <end position="34"/>
    </location>
</feature>
<reference evidence="11" key="1">
    <citation type="submission" date="2021-01" db="EMBL/GenBank/DDBJ databases">
        <authorList>
            <person name="Corre E."/>
            <person name="Pelletier E."/>
            <person name="Niang G."/>
            <person name="Scheremetjew M."/>
            <person name="Finn R."/>
            <person name="Kale V."/>
            <person name="Holt S."/>
            <person name="Cochrane G."/>
            <person name="Meng A."/>
            <person name="Brown T."/>
            <person name="Cohen L."/>
        </authorList>
    </citation>
    <scope>NUCLEOTIDE SEQUENCE</scope>
    <source>
        <strain evidence="11">Pop2</strain>
    </source>
</reference>
<feature type="region of interest" description="Disordered" evidence="7">
    <location>
        <begin position="296"/>
        <end position="331"/>
    </location>
</feature>
<feature type="compositionally biased region" description="Acidic residues" evidence="7">
    <location>
        <begin position="305"/>
        <end position="323"/>
    </location>
</feature>
<dbReference type="AlphaFoldDB" id="A0A7S1Z4R2"/>
<evidence type="ECO:0000259" key="8">
    <source>
        <dbReference type="PROSITE" id="PS51192"/>
    </source>
</evidence>
<organism evidence="11">
    <name type="scientific">Ditylum brightwellii</name>
    <dbReference type="NCBI Taxonomy" id="49249"/>
    <lineage>
        <taxon>Eukaryota</taxon>
        <taxon>Sar</taxon>
        <taxon>Stramenopiles</taxon>
        <taxon>Ochrophyta</taxon>
        <taxon>Bacillariophyta</taxon>
        <taxon>Mediophyceae</taxon>
        <taxon>Lithodesmiophycidae</taxon>
        <taxon>Lithodesmiales</taxon>
        <taxon>Lithodesmiaceae</taxon>
        <taxon>Ditylum</taxon>
    </lineage>
</organism>
<evidence type="ECO:0000256" key="3">
    <source>
        <dbReference type="ARBA" id="ARBA00022806"/>
    </source>
</evidence>
<sequence length="607" mass="67256">MSTLFGKKSKRKKTTSTNDDITSNDNTVMTALNDNNDTEKAQITKTCTNDKKDNSVLLTFSDLGLCPPLIRTCKSLGFKRPTPVQRAIIPTLLSDTQTHILALSATGSGKTAAFVLPILHTLSYDPYGIYAVIITPTRELAKQIQEQVLALGSSLKVKSTLVVGGMDQVKQSCEIDSRRPHFLVATPGRLAELLRGPNPPFMKNVRYMVLDEADRLLKPKSGFERDVAEVLLHGQTAIADDGETRQRREKCQTLLFSATMTRSLESLEEMAGAGCGRLPLTKFVIRDDGEVKIGNEKKKRKRDDTEEGNGDDDTEEDDDEEEENHQLSIPKIPAGLRHEYVFMPSRVRDAYLITVIRSLMVNSGRRGGSSNDDDGRKGKGKKNKNYQSSGWNAIENNDDNDDADGKNKKARSAIIFVPTCERSAHVSGILSELGVDNVSLHSLLSQNRRLAALGKFKSQQVRVLVATDVASRGLDIPTVDLVVNAQLPRRAVDYIHRVGRTARAGRRGRAVSLVCETDVSLVHAAEEMSGRKMDKCNDVTDDDAVRLLGSVSKAARLTKMKLMDIGFDDLVKRQKERKARDRRERVKAERAANRLMKQMAKKKQEAA</sequence>
<evidence type="ECO:0000256" key="6">
    <source>
        <dbReference type="RuleBase" id="RU000492"/>
    </source>
</evidence>
<accession>A0A7S1Z4R2</accession>
<dbReference type="InterPro" id="IPR050079">
    <property type="entry name" value="DEAD_box_RNA_helicase"/>
</dbReference>
<feature type="compositionally biased region" description="Low complexity" evidence="7">
    <location>
        <begin position="15"/>
        <end position="27"/>
    </location>
</feature>
<dbReference type="PROSITE" id="PS51194">
    <property type="entry name" value="HELICASE_CTER"/>
    <property type="match status" value="1"/>
</dbReference>
<evidence type="ECO:0000256" key="2">
    <source>
        <dbReference type="ARBA" id="ARBA00022801"/>
    </source>
</evidence>
<feature type="short sequence motif" description="Q motif" evidence="5">
    <location>
        <begin position="58"/>
        <end position="86"/>
    </location>
</feature>
<dbReference type="SUPFAM" id="SSF52540">
    <property type="entry name" value="P-loop containing nucleoside triphosphate hydrolases"/>
    <property type="match status" value="1"/>
</dbReference>
<feature type="region of interest" description="Disordered" evidence="7">
    <location>
        <begin position="363"/>
        <end position="406"/>
    </location>
</feature>
<dbReference type="PANTHER" id="PTHR47959:SF24">
    <property type="entry name" value="ATP-DEPENDENT RNA HELICASE"/>
    <property type="match status" value="1"/>
</dbReference>
<dbReference type="Gene3D" id="3.40.50.300">
    <property type="entry name" value="P-loop containing nucleotide triphosphate hydrolases"/>
    <property type="match status" value="2"/>
</dbReference>
<dbReference type="InterPro" id="IPR000629">
    <property type="entry name" value="RNA-helicase_DEAD-box_CS"/>
</dbReference>
<dbReference type="GO" id="GO:0005829">
    <property type="term" value="C:cytosol"/>
    <property type="evidence" value="ECO:0007669"/>
    <property type="project" value="TreeGrafter"/>
</dbReference>
<keyword evidence="4 6" id="KW-0067">ATP-binding</keyword>
<keyword evidence="3 6" id="KW-0347">Helicase</keyword>
<dbReference type="InterPro" id="IPR027417">
    <property type="entry name" value="P-loop_NTPase"/>
</dbReference>
<dbReference type="GO" id="GO:0003676">
    <property type="term" value="F:nucleic acid binding"/>
    <property type="evidence" value="ECO:0007669"/>
    <property type="project" value="InterPro"/>
</dbReference>
<dbReference type="SMART" id="SM00487">
    <property type="entry name" value="DEXDc"/>
    <property type="match status" value="1"/>
</dbReference>
<evidence type="ECO:0000256" key="5">
    <source>
        <dbReference type="PROSITE-ProRule" id="PRU00552"/>
    </source>
</evidence>
<dbReference type="GO" id="GO:0005524">
    <property type="term" value="F:ATP binding"/>
    <property type="evidence" value="ECO:0007669"/>
    <property type="project" value="UniProtKB-KW"/>
</dbReference>
<comment type="similarity">
    <text evidence="6">Belongs to the DEAD box helicase family.</text>
</comment>
<dbReference type="InterPro" id="IPR011545">
    <property type="entry name" value="DEAD/DEAH_box_helicase_dom"/>
</dbReference>
<evidence type="ECO:0000256" key="7">
    <source>
        <dbReference type="SAM" id="MobiDB-lite"/>
    </source>
</evidence>
<evidence type="ECO:0000256" key="1">
    <source>
        <dbReference type="ARBA" id="ARBA00022741"/>
    </source>
</evidence>
<dbReference type="CDD" id="cd18787">
    <property type="entry name" value="SF2_C_DEAD"/>
    <property type="match status" value="1"/>
</dbReference>
<dbReference type="PROSITE" id="PS51192">
    <property type="entry name" value="HELICASE_ATP_BIND_1"/>
    <property type="match status" value="1"/>
</dbReference>
<keyword evidence="1 6" id="KW-0547">Nucleotide-binding</keyword>
<dbReference type="Pfam" id="PF00270">
    <property type="entry name" value="DEAD"/>
    <property type="match status" value="1"/>
</dbReference>
<dbReference type="InterPro" id="IPR001650">
    <property type="entry name" value="Helicase_C-like"/>
</dbReference>
<gene>
    <name evidence="11" type="ORF">DBRI1063_LOCUS10151</name>
</gene>
<dbReference type="GO" id="GO:0003724">
    <property type="term" value="F:RNA helicase activity"/>
    <property type="evidence" value="ECO:0007669"/>
    <property type="project" value="InterPro"/>
</dbReference>
<evidence type="ECO:0000259" key="9">
    <source>
        <dbReference type="PROSITE" id="PS51194"/>
    </source>
</evidence>
<dbReference type="PROSITE" id="PS51195">
    <property type="entry name" value="Q_MOTIF"/>
    <property type="match status" value="1"/>
</dbReference>
<dbReference type="GO" id="GO:0016787">
    <property type="term" value="F:hydrolase activity"/>
    <property type="evidence" value="ECO:0007669"/>
    <property type="project" value="UniProtKB-KW"/>
</dbReference>
<dbReference type="EMBL" id="HBGN01015814">
    <property type="protein sequence ID" value="CAD9328324.1"/>
    <property type="molecule type" value="Transcribed_RNA"/>
</dbReference>
<evidence type="ECO:0008006" key="12">
    <source>
        <dbReference type="Google" id="ProtNLM"/>
    </source>
</evidence>
<evidence type="ECO:0000313" key="11">
    <source>
        <dbReference type="EMBL" id="CAD9328324.1"/>
    </source>
</evidence>
<dbReference type="InterPro" id="IPR014014">
    <property type="entry name" value="RNA_helicase_DEAD_Q_motif"/>
</dbReference>
<dbReference type="SMART" id="SM00490">
    <property type="entry name" value="HELICc"/>
    <property type="match status" value="1"/>
</dbReference>
<feature type="region of interest" description="Disordered" evidence="7">
    <location>
        <begin position="574"/>
        <end position="607"/>
    </location>
</feature>
<proteinExistence type="inferred from homology"/>
<evidence type="ECO:0000259" key="10">
    <source>
        <dbReference type="PROSITE" id="PS51195"/>
    </source>
</evidence>
<dbReference type="PROSITE" id="PS00039">
    <property type="entry name" value="DEAD_ATP_HELICASE"/>
    <property type="match status" value="1"/>
</dbReference>
<name>A0A7S1Z4R2_9STRA</name>
<dbReference type="PANTHER" id="PTHR47959">
    <property type="entry name" value="ATP-DEPENDENT RNA HELICASE RHLE-RELATED"/>
    <property type="match status" value="1"/>
</dbReference>
<dbReference type="InterPro" id="IPR014001">
    <property type="entry name" value="Helicase_ATP-bd"/>
</dbReference>
<evidence type="ECO:0000256" key="4">
    <source>
        <dbReference type="ARBA" id="ARBA00022840"/>
    </source>
</evidence>
<feature type="domain" description="DEAD-box RNA helicase Q" evidence="10">
    <location>
        <begin position="58"/>
        <end position="86"/>
    </location>
</feature>
<protein>
    <recommendedName>
        <fullName evidence="12">RNA helicase</fullName>
    </recommendedName>
</protein>